<dbReference type="EC" id="3.1.2.4" evidence="2"/>
<reference evidence="5" key="1">
    <citation type="journal article" date="2015" name="Int. J. Syst. Evol. Microbiol.">
        <title>Rhizobium oryzicola sp. nov., potential plant-growth-promoting endophytic bacteria isolated from rice roots.</title>
        <authorList>
            <person name="Zhang X.X."/>
            <person name="Gao J.S."/>
            <person name="Cao Y.H."/>
            <person name="Sheirdil R.A."/>
            <person name="Wang X.C."/>
            <person name="Zhang L."/>
        </authorList>
    </citation>
    <scope>NUCLEOTIDE SEQUENCE</scope>
    <source>
        <strain evidence="5">05753</strain>
    </source>
</reference>
<evidence type="ECO:0000259" key="4">
    <source>
        <dbReference type="Pfam" id="PF16113"/>
    </source>
</evidence>
<dbReference type="PANTHER" id="PTHR43176">
    <property type="entry name" value="3-HYDROXYISOBUTYRYL-COA HYDROLASE-RELATED"/>
    <property type="match status" value="1"/>
</dbReference>
<dbReference type="NCBIfam" id="NF004127">
    <property type="entry name" value="PRK05617.1"/>
    <property type="match status" value="1"/>
</dbReference>
<feature type="domain" description="Enoyl-CoA hydratase/isomerase" evidence="4">
    <location>
        <begin position="27"/>
        <end position="352"/>
    </location>
</feature>
<dbReference type="Pfam" id="PF16113">
    <property type="entry name" value="ECH_2"/>
    <property type="match status" value="1"/>
</dbReference>
<dbReference type="EMBL" id="JAUKWQ010000014">
    <property type="protein sequence ID" value="MDO1585379.1"/>
    <property type="molecule type" value="Genomic_DNA"/>
</dbReference>
<dbReference type="Proteomes" id="UP001169006">
    <property type="component" value="Unassembled WGS sequence"/>
</dbReference>
<dbReference type="RefSeq" id="WP_302079663.1">
    <property type="nucleotide sequence ID" value="NZ_JAUKWQ010000014.1"/>
</dbReference>
<gene>
    <name evidence="5" type="ORF">Q2T52_25075</name>
</gene>
<evidence type="ECO:0000256" key="2">
    <source>
        <dbReference type="ARBA" id="ARBA00011915"/>
    </source>
</evidence>
<dbReference type="PANTHER" id="PTHR43176:SF3">
    <property type="entry name" value="3-HYDROXYISOBUTYRYL-COA HYDROLASE, MITOCHONDRIAL"/>
    <property type="match status" value="1"/>
</dbReference>
<evidence type="ECO:0000256" key="3">
    <source>
        <dbReference type="ARBA" id="ARBA00022801"/>
    </source>
</evidence>
<evidence type="ECO:0000313" key="6">
    <source>
        <dbReference type="Proteomes" id="UP001169006"/>
    </source>
</evidence>
<reference evidence="5" key="2">
    <citation type="submission" date="2023-07" db="EMBL/GenBank/DDBJ databases">
        <authorList>
            <person name="Sun H."/>
        </authorList>
    </citation>
    <scope>NUCLEOTIDE SEQUENCE</scope>
    <source>
        <strain evidence="5">05753</strain>
    </source>
</reference>
<dbReference type="InterPro" id="IPR045004">
    <property type="entry name" value="ECH_dom"/>
</dbReference>
<evidence type="ECO:0000256" key="1">
    <source>
        <dbReference type="ARBA" id="ARBA00001709"/>
    </source>
</evidence>
<comment type="caution">
    <text evidence="5">The sequence shown here is derived from an EMBL/GenBank/DDBJ whole genome shotgun (WGS) entry which is preliminary data.</text>
</comment>
<name>A0ABT8T4N0_9HYPH</name>
<keyword evidence="6" id="KW-1185">Reference proteome</keyword>
<keyword evidence="3" id="KW-0378">Hydrolase</keyword>
<evidence type="ECO:0000313" key="5">
    <source>
        <dbReference type="EMBL" id="MDO1585379.1"/>
    </source>
</evidence>
<dbReference type="Gene3D" id="3.90.226.10">
    <property type="entry name" value="2-enoyl-CoA Hydratase, Chain A, domain 1"/>
    <property type="match status" value="1"/>
</dbReference>
<comment type="catalytic activity">
    <reaction evidence="1">
        <text>3-hydroxy-2-methylpropanoyl-CoA + H2O = 3-hydroxy-2-methylpropanoate + CoA + H(+)</text>
        <dbReference type="Rhea" id="RHEA:20888"/>
        <dbReference type="ChEBI" id="CHEBI:11805"/>
        <dbReference type="ChEBI" id="CHEBI:15377"/>
        <dbReference type="ChEBI" id="CHEBI:15378"/>
        <dbReference type="ChEBI" id="CHEBI:57287"/>
        <dbReference type="ChEBI" id="CHEBI:57340"/>
        <dbReference type="EC" id="3.1.2.4"/>
    </reaction>
</comment>
<dbReference type="InterPro" id="IPR029045">
    <property type="entry name" value="ClpP/crotonase-like_dom_sf"/>
</dbReference>
<dbReference type="InterPro" id="IPR032259">
    <property type="entry name" value="HIBYL-CoA-H"/>
</dbReference>
<dbReference type="SUPFAM" id="SSF52096">
    <property type="entry name" value="ClpP/crotonase"/>
    <property type="match status" value="1"/>
</dbReference>
<organism evidence="5 6">
    <name type="scientific">Rhizobium oryzicola</name>
    <dbReference type="NCBI Taxonomy" id="1232668"/>
    <lineage>
        <taxon>Bacteria</taxon>
        <taxon>Pseudomonadati</taxon>
        <taxon>Pseudomonadota</taxon>
        <taxon>Alphaproteobacteria</taxon>
        <taxon>Hyphomicrobiales</taxon>
        <taxon>Rhizobiaceae</taxon>
        <taxon>Rhizobium/Agrobacterium group</taxon>
        <taxon>Rhizobium</taxon>
    </lineage>
</organism>
<sequence>MPSTSDAISTPAPEQQTIVEVEGSLLRIRLNRPKALNSLTPVMVADINRALDGLEADETLSACLVTGEGERGLCAGGDIRLIYDIGRSDPEGALAFWRDEYRMNARLTHLTKPYIALMDGIVMGGGAGVSVHGSHRIVTERTRFAMPETGIGFFPDVGGSWFLSRQEDELGTYAALTGEILNAGDVLTLGLADHVIASTAIPDVIEALSHLPASAGAAEVTAVIDRFSEAPPPSLLDQERDVIARCFAFETVEEIFAALQREAGEFAERTLATLSKKSPLSLKVTLRLLRLGRNSPSLEACLKREFIGTTQVLRNLDFYEGVRAAVVDKDRNPKWNPATLAEVSQADVDAFFRPSNTTLFPHTTA</sequence>
<dbReference type="CDD" id="cd06558">
    <property type="entry name" value="crotonase-like"/>
    <property type="match status" value="1"/>
</dbReference>
<proteinExistence type="predicted"/>
<accession>A0ABT8T4N0</accession>
<protein>
    <recommendedName>
        <fullName evidence="2">3-hydroxyisobutyryl-CoA hydrolase</fullName>
        <ecNumber evidence="2">3.1.2.4</ecNumber>
    </recommendedName>
</protein>